<dbReference type="PANTHER" id="PTHR10578:SF107">
    <property type="entry name" value="2-HYDROXYACID OXIDASE 1"/>
    <property type="match status" value="1"/>
</dbReference>
<dbReference type="AlphaFoldDB" id="A0A2N4U455"/>
<evidence type="ECO:0000313" key="10">
    <source>
        <dbReference type="Proteomes" id="UP000234190"/>
    </source>
</evidence>
<dbReference type="PIRSF" id="PIRSF000138">
    <property type="entry name" value="Al-hdrx_acd_dh"/>
    <property type="match status" value="1"/>
</dbReference>
<sequence>MLKRIYSLNDFERPARRKLPRQLFSYIFNGADDEVSMAQNRAAFNEYVLMPRMLAGVSQRAQKIELFGQTFDSPFGISPVGLSAMWAYRGDVLLADAAARANIPAIMSGASLIPMEEVARAAPQTWFQAYMPGDAARVDALLARISTAGFKTLVLTVDLPVMVNPENYQRNGFSSPLRPGMRLAWDGISHPRWLLGTFGRTLLRHGMPHFENWRAERGAPILSSKVERDFQARDHFDWSHLRQIRETWKGNLVVKGLVRWQDALLARDAGVDGIIVSNHGGRQVDGSVSPLLVLPEIVKAVPDVVVMMDSGIRRGSDVLKALSLGAKCVFAGRPFNYAATVGGPAGVDHAIQILRTEIHRNMALLGINRLDELDRTLVRHVSSLRPEYQSDVPAANFI</sequence>
<dbReference type="PROSITE" id="PS51349">
    <property type="entry name" value="FMN_HYDROXY_ACID_DH_2"/>
    <property type="match status" value="1"/>
</dbReference>
<feature type="binding site" evidence="7">
    <location>
        <position position="279"/>
    </location>
    <ligand>
        <name>glyoxylate</name>
        <dbReference type="ChEBI" id="CHEBI:36655"/>
    </ligand>
</feature>
<feature type="binding site" evidence="7">
    <location>
        <begin position="332"/>
        <end position="333"/>
    </location>
    <ligand>
        <name>FMN</name>
        <dbReference type="ChEBI" id="CHEBI:58210"/>
    </ligand>
</feature>
<dbReference type="EMBL" id="PDNW01000008">
    <property type="protein sequence ID" value="PLC49787.1"/>
    <property type="molecule type" value="Genomic_DNA"/>
</dbReference>
<keyword evidence="2 7" id="KW-0285">Flavoprotein</keyword>
<dbReference type="InterPro" id="IPR012133">
    <property type="entry name" value="Alpha-hydoxy_acid_DH_FMN"/>
</dbReference>
<feature type="binding site" evidence="7">
    <location>
        <position position="26"/>
    </location>
    <ligand>
        <name>glyoxylate</name>
        <dbReference type="ChEBI" id="CHEBI:36655"/>
    </ligand>
</feature>
<feature type="binding site" evidence="7">
    <location>
        <position position="128"/>
    </location>
    <ligand>
        <name>FMN</name>
        <dbReference type="ChEBI" id="CHEBI:58210"/>
    </ligand>
</feature>
<dbReference type="InterPro" id="IPR000262">
    <property type="entry name" value="FMN-dep_DH"/>
</dbReference>
<dbReference type="PANTHER" id="PTHR10578">
    <property type="entry name" value="S -2-HYDROXY-ACID OXIDASE-RELATED"/>
    <property type="match status" value="1"/>
</dbReference>
<evidence type="ECO:0000256" key="1">
    <source>
        <dbReference type="ARBA" id="ARBA00001917"/>
    </source>
</evidence>
<keyword evidence="3 7" id="KW-0288">FMN</keyword>
<dbReference type="GO" id="GO:0010181">
    <property type="term" value="F:FMN binding"/>
    <property type="evidence" value="ECO:0007669"/>
    <property type="project" value="InterPro"/>
</dbReference>
<comment type="caution">
    <text evidence="9">The sequence shown here is derived from an EMBL/GenBank/DDBJ whole genome shotgun (WGS) entry which is preliminary data.</text>
</comment>
<feature type="binding site" evidence="7">
    <location>
        <position position="277"/>
    </location>
    <ligand>
        <name>FMN</name>
        <dbReference type="ChEBI" id="CHEBI:58210"/>
    </ligand>
</feature>
<protein>
    <submittedName>
        <fullName evidence="9">Alpha-hydroxy-acid oxidizing enzyme</fullName>
    </submittedName>
</protein>
<evidence type="ECO:0000256" key="6">
    <source>
        <dbReference type="PIRSR" id="PIRSR000138-1"/>
    </source>
</evidence>
<dbReference type="SUPFAM" id="SSF51395">
    <property type="entry name" value="FMN-linked oxidoreductases"/>
    <property type="match status" value="1"/>
</dbReference>
<dbReference type="InterPro" id="IPR013785">
    <property type="entry name" value="Aldolase_TIM"/>
</dbReference>
<keyword evidence="10" id="KW-1185">Reference proteome</keyword>
<feature type="binding site" evidence="7">
    <location>
        <position position="156"/>
    </location>
    <ligand>
        <name>FMN</name>
        <dbReference type="ChEBI" id="CHEBI:58210"/>
    </ligand>
</feature>
<comment type="cofactor">
    <cofactor evidence="1">
        <name>FMN</name>
        <dbReference type="ChEBI" id="CHEBI:58210"/>
    </cofactor>
</comment>
<dbReference type="Gene3D" id="3.20.20.70">
    <property type="entry name" value="Aldolase class I"/>
    <property type="match status" value="1"/>
</dbReference>
<proteinExistence type="inferred from homology"/>
<dbReference type="InterPro" id="IPR008259">
    <property type="entry name" value="FMN_hydac_DH_AS"/>
</dbReference>
<dbReference type="InterPro" id="IPR037396">
    <property type="entry name" value="FMN_HAD"/>
</dbReference>
<evidence type="ECO:0000259" key="8">
    <source>
        <dbReference type="PROSITE" id="PS51349"/>
    </source>
</evidence>
<evidence type="ECO:0000313" key="9">
    <source>
        <dbReference type="EMBL" id="PLC49787.1"/>
    </source>
</evidence>
<feature type="binding site" evidence="7">
    <location>
        <position position="282"/>
    </location>
    <ligand>
        <name>glyoxylate</name>
        <dbReference type="ChEBI" id="CHEBI:36655"/>
    </ligand>
</feature>
<keyword evidence="4" id="KW-0560">Oxidoreductase</keyword>
<evidence type="ECO:0000256" key="5">
    <source>
        <dbReference type="ARBA" id="ARBA00024042"/>
    </source>
</evidence>
<feature type="binding site" evidence="7">
    <location>
        <position position="108"/>
    </location>
    <ligand>
        <name>FMN</name>
        <dbReference type="ChEBI" id="CHEBI:58210"/>
    </ligand>
</feature>
<dbReference type="Pfam" id="PF01070">
    <property type="entry name" value="FMN_dh"/>
    <property type="match status" value="1"/>
</dbReference>
<accession>A0A2N4U455</accession>
<dbReference type="OrthoDB" id="8717062at2"/>
<feature type="binding site" evidence="7">
    <location>
        <begin position="309"/>
        <end position="313"/>
    </location>
    <ligand>
        <name>FMN</name>
        <dbReference type="ChEBI" id="CHEBI:58210"/>
    </ligand>
</feature>
<dbReference type="GO" id="GO:0016491">
    <property type="term" value="F:oxidoreductase activity"/>
    <property type="evidence" value="ECO:0007669"/>
    <property type="project" value="UniProtKB-KW"/>
</dbReference>
<dbReference type="Proteomes" id="UP000234190">
    <property type="component" value="Unassembled WGS sequence"/>
</dbReference>
<organism evidence="9 10">
    <name type="scientific">Pollutimonas subterranea</name>
    <dbReference type="NCBI Taxonomy" id="2045210"/>
    <lineage>
        <taxon>Bacteria</taxon>
        <taxon>Pseudomonadati</taxon>
        <taxon>Pseudomonadota</taxon>
        <taxon>Betaproteobacteria</taxon>
        <taxon>Burkholderiales</taxon>
        <taxon>Alcaligenaceae</taxon>
        <taxon>Pollutimonas</taxon>
    </lineage>
</organism>
<feature type="binding site" evidence="7">
    <location>
        <position position="255"/>
    </location>
    <ligand>
        <name>FMN</name>
        <dbReference type="ChEBI" id="CHEBI:58210"/>
    </ligand>
</feature>
<dbReference type="PROSITE" id="PS00557">
    <property type="entry name" value="FMN_HYDROXY_ACID_DH_1"/>
    <property type="match status" value="1"/>
</dbReference>
<gene>
    <name evidence="9" type="ORF">CR159_10865</name>
</gene>
<dbReference type="CDD" id="cd02809">
    <property type="entry name" value="alpha_hydroxyacid_oxid_FMN"/>
    <property type="match status" value="1"/>
</dbReference>
<feature type="active site" description="Proton acceptor" evidence="6">
    <location>
        <position position="279"/>
    </location>
</feature>
<dbReference type="RefSeq" id="WP_102073981.1">
    <property type="nucleotide sequence ID" value="NZ_PDNW01000008.1"/>
</dbReference>
<reference evidence="9 10" key="1">
    <citation type="submission" date="2017-10" db="EMBL/GenBank/DDBJ databases">
        <title>Two draft genome sequences of Pusillimonas sp. strains isolated from a nitrate- and radionuclide-contaminated groundwater in Russia.</title>
        <authorList>
            <person name="Grouzdev D.S."/>
            <person name="Tourova T.P."/>
            <person name="Goeva M.A."/>
            <person name="Babich T.L."/>
            <person name="Sokolova D.S."/>
            <person name="Abdullin R."/>
            <person name="Poltaraus A.B."/>
            <person name="Toshchakov S.V."/>
            <person name="Nazina T.N."/>
        </authorList>
    </citation>
    <scope>NUCLEOTIDE SEQUENCE [LARGE SCALE GENOMIC DNA]</scope>
    <source>
        <strain evidence="9 10">JR1/69-3-13</strain>
    </source>
</reference>
<evidence type="ECO:0000256" key="3">
    <source>
        <dbReference type="ARBA" id="ARBA00022643"/>
    </source>
</evidence>
<evidence type="ECO:0000256" key="7">
    <source>
        <dbReference type="PIRSR" id="PIRSR000138-2"/>
    </source>
</evidence>
<name>A0A2N4U455_9BURK</name>
<evidence type="ECO:0000256" key="2">
    <source>
        <dbReference type="ARBA" id="ARBA00022630"/>
    </source>
</evidence>
<feature type="domain" description="FMN hydroxy acid dehydrogenase" evidence="8">
    <location>
        <begin position="1"/>
        <end position="383"/>
    </location>
</feature>
<comment type="similarity">
    <text evidence="5">Belongs to the FMN-dependent alpha-hydroxy acid dehydrogenase family.</text>
</comment>
<feature type="binding site" evidence="7">
    <location>
        <begin position="79"/>
        <end position="81"/>
    </location>
    <ligand>
        <name>FMN</name>
        <dbReference type="ChEBI" id="CHEBI:58210"/>
    </ligand>
</feature>
<evidence type="ECO:0000256" key="4">
    <source>
        <dbReference type="ARBA" id="ARBA00023002"/>
    </source>
</evidence>
<feature type="binding site" evidence="7">
    <location>
        <position position="130"/>
    </location>
    <ligand>
        <name>FMN</name>
        <dbReference type="ChEBI" id="CHEBI:58210"/>
    </ligand>
</feature>